<sequence length="63" mass="6934">MGNIRARQRIEQYTLKGLTRGLVKGLFGRRSPSGVLQTNIDDGAADLLPLVGLTKRRVRVTAE</sequence>
<keyword evidence="1" id="KW-0614">Plasmid</keyword>
<reference evidence="1" key="1">
    <citation type="submission" date="2016-10" db="EMBL/GenBank/DDBJ databases">
        <title>Agrobacterium Ti plasmids: Classification based on T-DNA and Vir regions organization.</title>
        <authorList>
            <person name="Nabi N."/>
            <person name="Vial L."/>
            <person name="Ben Hafsa A."/>
            <person name="Chapulliot D."/>
            <person name="Berard A."/>
            <person name="Chauveau A."/>
            <person name="Le Paslier M.-C."/>
            <person name="Harzallah Skhiri F."/>
            <person name="Brunel D."/>
            <person name="Nesme X."/>
            <person name="Chaouachi M."/>
        </authorList>
    </citation>
    <scope>NUCLEOTIDE SEQUENCE</scope>
    <source>
        <strain evidence="1">CFBP2788</strain>
        <plasmid evidence="1">pTi_CFBP2788</plasmid>
    </source>
</reference>
<geneLocation type="plasmid" evidence="1">
    <name>pTi_CFBP2788</name>
</geneLocation>
<name>A0A2Z2PGE7_9HYPH</name>
<organism evidence="1">
    <name type="scientific">Agrobacterium fabrum</name>
    <dbReference type="NCBI Taxonomy" id="1176649"/>
    <lineage>
        <taxon>Bacteria</taxon>
        <taxon>Pseudomonadati</taxon>
        <taxon>Pseudomonadota</taxon>
        <taxon>Alphaproteobacteria</taxon>
        <taxon>Hyphomicrobiales</taxon>
        <taxon>Rhizobiaceae</taxon>
        <taxon>Rhizobium/Agrobacterium group</taxon>
        <taxon>Agrobacterium</taxon>
        <taxon>Agrobacterium tumefaciens complex</taxon>
    </lineage>
</organism>
<protein>
    <submittedName>
        <fullName evidence="1">Uncharacterized protein</fullName>
    </submittedName>
</protein>
<dbReference type="EMBL" id="KY000032">
    <property type="protein sequence ID" value="ASK41928.1"/>
    <property type="molecule type" value="Genomic_DNA"/>
</dbReference>
<proteinExistence type="predicted"/>
<dbReference type="AlphaFoldDB" id="A0A2Z2PGE7"/>
<accession>A0A2Z2PGE7</accession>
<evidence type="ECO:0000313" key="1">
    <source>
        <dbReference type="EMBL" id="ASK41928.1"/>
    </source>
</evidence>